<dbReference type="Proteomes" id="UP001597052">
    <property type="component" value="Unassembled WGS sequence"/>
</dbReference>
<evidence type="ECO:0000313" key="2">
    <source>
        <dbReference type="Proteomes" id="UP001597052"/>
    </source>
</evidence>
<name>A0ABD6DCW5_9EURY</name>
<dbReference type="EMBL" id="JBHUDM010000004">
    <property type="protein sequence ID" value="MFD1643175.1"/>
    <property type="molecule type" value="Genomic_DNA"/>
</dbReference>
<dbReference type="AlphaFoldDB" id="A0ABD6DCW5"/>
<protein>
    <submittedName>
        <fullName evidence="1">Transcriptional regulator</fullName>
    </submittedName>
</protein>
<accession>A0ABD6DCW5</accession>
<evidence type="ECO:0000313" key="1">
    <source>
        <dbReference type="EMBL" id="MFD1643175.1"/>
    </source>
</evidence>
<reference evidence="1 2" key="1">
    <citation type="journal article" date="2019" name="Int. J. Syst. Evol. Microbiol.">
        <title>The Global Catalogue of Microorganisms (GCM) 10K type strain sequencing project: providing services to taxonomists for standard genome sequencing and annotation.</title>
        <authorList>
            <consortium name="The Broad Institute Genomics Platform"/>
            <consortium name="The Broad Institute Genome Sequencing Center for Infectious Disease"/>
            <person name="Wu L."/>
            <person name="Ma J."/>
        </authorList>
    </citation>
    <scope>NUCLEOTIDE SEQUENCE [LARGE SCALE GENOMIC DNA]</scope>
    <source>
        <strain evidence="1 2">CGMCC 1.10593</strain>
    </source>
</reference>
<organism evidence="1 2">
    <name type="scientific">Halohasta litorea</name>
    <dbReference type="NCBI Taxonomy" id="869891"/>
    <lineage>
        <taxon>Archaea</taxon>
        <taxon>Methanobacteriati</taxon>
        <taxon>Methanobacteriota</taxon>
        <taxon>Stenosarchaea group</taxon>
        <taxon>Halobacteria</taxon>
        <taxon>Halobacteriales</taxon>
        <taxon>Haloferacaceae</taxon>
        <taxon>Halohasta</taxon>
    </lineage>
</organism>
<proteinExistence type="predicted"/>
<comment type="caution">
    <text evidence="1">The sequence shown here is derived from an EMBL/GenBank/DDBJ whole genome shotgun (WGS) entry which is preliminary data.</text>
</comment>
<keyword evidence="2" id="KW-1185">Reference proteome</keyword>
<sequence length="136" mass="15657">MVKSTVRFSDTVMDRVEELVEGETFSSKSEFQRFAVEFVLSEIDDYEPEMLDFEDVRDEVFPDDSPVRGEEGVSEPGAEFYQIAARVRQFAIRGEIETARDLIDTHYPATDPRSLLLDDIVETYRTPDQPQAQPQE</sequence>
<dbReference type="RefSeq" id="WP_256396302.1">
    <property type="nucleotide sequence ID" value="NZ_JANHDJ010000004.1"/>
</dbReference>
<gene>
    <name evidence="1" type="ORF">ACFSBW_14960</name>
</gene>